<reference evidence="2" key="1">
    <citation type="journal article" date="2019" name="Sci. Rep.">
        <title>Draft genome of Tanacetum cinerariifolium, the natural source of mosquito coil.</title>
        <authorList>
            <person name="Yamashiro T."/>
            <person name="Shiraishi A."/>
            <person name="Satake H."/>
            <person name="Nakayama K."/>
        </authorList>
    </citation>
    <scope>NUCLEOTIDE SEQUENCE</scope>
</reference>
<dbReference type="EMBL" id="BKCJ010000008">
    <property type="protein sequence ID" value="GEU28526.1"/>
    <property type="molecule type" value="Genomic_DNA"/>
</dbReference>
<evidence type="ECO:0008006" key="3">
    <source>
        <dbReference type="Google" id="ProtNLM"/>
    </source>
</evidence>
<evidence type="ECO:0000313" key="2">
    <source>
        <dbReference type="EMBL" id="GEU28526.1"/>
    </source>
</evidence>
<feature type="region of interest" description="Disordered" evidence="1">
    <location>
        <begin position="1376"/>
        <end position="1486"/>
    </location>
</feature>
<feature type="compositionally biased region" description="Low complexity" evidence="1">
    <location>
        <begin position="1343"/>
        <end position="1355"/>
    </location>
</feature>
<feature type="compositionally biased region" description="Low complexity" evidence="1">
    <location>
        <begin position="341"/>
        <end position="351"/>
    </location>
</feature>
<comment type="caution">
    <text evidence="2">The sequence shown here is derived from an EMBL/GenBank/DDBJ whole genome shotgun (WGS) entry which is preliminary data.</text>
</comment>
<feature type="region of interest" description="Disordered" evidence="1">
    <location>
        <begin position="1679"/>
        <end position="1714"/>
    </location>
</feature>
<organism evidence="2">
    <name type="scientific">Tanacetum cinerariifolium</name>
    <name type="common">Dalmatian daisy</name>
    <name type="synonym">Chrysanthemum cinerariifolium</name>
    <dbReference type="NCBI Taxonomy" id="118510"/>
    <lineage>
        <taxon>Eukaryota</taxon>
        <taxon>Viridiplantae</taxon>
        <taxon>Streptophyta</taxon>
        <taxon>Embryophyta</taxon>
        <taxon>Tracheophyta</taxon>
        <taxon>Spermatophyta</taxon>
        <taxon>Magnoliopsida</taxon>
        <taxon>eudicotyledons</taxon>
        <taxon>Gunneridae</taxon>
        <taxon>Pentapetalae</taxon>
        <taxon>asterids</taxon>
        <taxon>campanulids</taxon>
        <taxon>Asterales</taxon>
        <taxon>Asteraceae</taxon>
        <taxon>Asteroideae</taxon>
        <taxon>Anthemideae</taxon>
        <taxon>Anthemidinae</taxon>
        <taxon>Tanacetum</taxon>
    </lineage>
</organism>
<protein>
    <recommendedName>
        <fullName evidence="3">PIN domain-containing protein</fullName>
    </recommendedName>
</protein>
<name>A0A699GMT1_TANCI</name>
<accession>A0A699GMT1</accession>
<feature type="region of interest" description="Disordered" evidence="1">
    <location>
        <begin position="1225"/>
        <end position="1361"/>
    </location>
</feature>
<feature type="region of interest" description="Disordered" evidence="1">
    <location>
        <begin position="1065"/>
        <end position="1133"/>
    </location>
</feature>
<proteinExistence type="predicted"/>
<feature type="compositionally biased region" description="Basic and acidic residues" evidence="1">
    <location>
        <begin position="352"/>
        <end position="364"/>
    </location>
</feature>
<feature type="compositionally biased region" description="Basic residues" evidence="1">
    <location>
        <begin position="1246"/>
        <end position="1260"/>
    </location>
</feature>
<sequence>MVAQGGARVRGAEQAAPLQLGHHQRQKIVQPGRQRRRHEIKAVCRLLLEPGLDLVRHRCGGADHGKVSAPARDAFVQLANGQVLALRQVSQQLLAAALAVLGFRQRGQRPVQRIAGQVEIADHAAQQRQPGFRFDQRLQRAELVVRLLLRAAHHGKQAGHDLERVRMTALVRHAALDVVVKILRCRQRGLRREHHVGGGCRQVAPRFRAAGLHHHRAALRAAGDVERPGHGEMVAAMSELADFGRIGQHAARLVVHQRPILPTIPQSCDNLMKFTGPLIALGMAHVLVAAKVGRFGRVVGRDQVPSRPALGDLVERRELARHRVRLVVRGGGGADQADPLGRCGQRGQQRQGFERRDVSRQRHAVGKEHGVQARCFRIAHLLAEYLERIALEVQLLARGDADIPLVVARHGARHVTGGRHQVGGVRFIGQVFTDQRNAPATDWRRQRNAGVDDAVPALDRVRRLEQVELGFRLVRVIEREVGNQAVLQWQRIVRARKGFPLGRERQGLAIEVARGGGRCRAIEAVDCGVGVGQRAGQGQFARGAGVDVEFHATGGHLAGVDQARDHGAAHGVVEIGLVVVVTGVEDGQVGGELAVERARFQPQLERIGRLGLERQRVARQHVEEHVVGRALVAARVRGVGIDGVRQIDLQAQSSRVAVLAGGTGILHARLHAGEGGIARKVQGAFTEQRVAVVLDAVVGAAGIEHIGRDQALVRLAVLAVQVKGAHHVVGELVPGGSDAQLLRHLAEVHRADVARGGIGGRDARHFRRIADGRGAGVLGVVPVAHGRDRRQRMAAQAPVHLRGQATVGIADVARDVGVDLAVVRAGHHRCDAGRERRAGGRRAGQLVRREAGRRVRAQVVGDQRDVDVAVGRDVDAGARALAVVAIDFTAAGMDVVHVAVVVGVQRGERGAHHARCDGARHAGAHALLVALVPARIHVAAGLLAGLAAHHVDHARRGVLAEQRALRPAQDFDAVDVEQVQRGLAGARIHHAIDHGGHGGFHAGRRGNGTDTAHEDRGILVAALLAERGAGHFLEDGVDAVAIGLRQLLAVDHGDGHRHRLQRRAAARGADRHRRNGGSIGNGGSAVGNRRGVVRAGGPGATDQQSARGQHADKAPRFRARHHPRRGEAGGGGLDHGVALLQRAVARGRQAQCAHCRRRQAARLCAQPGGRRPGLVARAHGRHGDSEYLGTDLCQHHPELQRHVDAPRLPAAAGVQLLLGQTGRKRGAHLPGLEAGGAGGDGPFSQPRHRKAAGHGRRARRGNLGLPAAPQADPGRLLEPRGGRTGRALPQRLRGGNARAWTRSRDLRAHGGGAVRRRQAGHRSAGAGARKKSQTGGSDHFRQRQPGGRRPAGRPARGAEDPAAVRARGLWRLPVFATAAAQPDHHPPARARNRRGRRAAHPGTTGRAARIDGRFAASPAPDRRQRPACAQRGNQDRFSKGQRPAQHDQGPGHAGKSAGRPADQMDRIPGRPADARGAQRGQHRFRQHRRAAARVCAGRRRGPAVRWGRAGTGQQRGDLRVQGLPAAHCRATQGQACGISKGVGLALPAGVRAAQGGADDARHRARVPVAVRCARGLRFRQHRCVGGMGSVFRVRAKVLPGAGAGRLHGPAAGQRLLPGVAPLHAAVAATGERLAGAGGGVRSLGQCPSEGNRCQPGAADRAARRPRGHVAGPRALWRHAGHARDRGQPAARGRPVLRAKADSQAGQHRQPRREVDSMHQNVYIDTSVIRYLTAPPSRDPVIRGCQELTRQWWEKRCVREMTYISDAVLDEIKAGDPVLFDARMHIADKLVYFRPDPEVDIFAELLILGGGLNAKARIPAQHIASAAFQQVQVLLSWNCVDIANAHNCAIYNIEMPPDLTFPELDNETKAEIDALHAVMLRDKAEAAALVERHRAEAAAAAPAATLFGDGLAARRPRQRDSALAAAVAVEAGRVQTVHIRGPQRVLLAAELIQVVPGEDARVVAVRERRLHRVVTHRLHASDAHVALAGLQRFLAWAVAHHLGRWRVHAQQFERDGKRGAVVKRNIEHFRHIVHARGGRPARRARTRAALRPRSDGENVHRRGSAVSRASARAASCCRSWPAGTGRKRCWPHSYQHPFDAAVVGALDVVGHPVLAQQVLGDLDHDVVGRGARILAVARHAAQAGRAAGEDFHFAVETVGAQLVGALDHFFFLAEAYLRGHVGTGNHQGARVAAAAVVLFDLDVVVRGDQAVDGLGRFLQLHRRMARLVVHIAGAGHAFEPDLFLQQIFMNVHDAAAGEDLVELVGGQLVVAGAARHQDRLDVEIVERVGHAVEQHAVIGHHLLGLVELAGAALRITAAQVARRQDRLHAHFPQHRLRGQAHLREQALRAAAGEVEHGFRIGRGALRIADDGHHLVVFDVEQRARRLLRQPARHFLVDEVNHLLAHGRLARGRRRRLGLLLGEFLEQVVAQALGLVADAHHRRAGGVDGGRIGGVEEEHRCRFTGIKTFLVHLAQQVAHIHRHVAEVDVDRTGRDALVTDGTVVGHVFELFPVLDRHATARLLFVQECFDQRRRRQDLVARRVQHVGARHVGRAHGLALAAAQAVLDAVGDFADIALLHDQRFVAHQAERRRIGIGQVRFHAGQVQQLALVEAAFRIDAQLVVAERADFLFVQELELGDADAVFARDHAVERTGQLHDARDGLVRQLQHLVVVGVDRQVGVDIAVARVHVQRHEYASAQHAFMDGRRLVEDQFIGGAVEDLAQLGADFLLPRHADGAVLHHVEQRGVGLGLQAFVEHHLHAVHAQRGQLAGDGRQRFVELGQQEGPARMHLGQQRLRLLRTVAQHLGVAHGVVVHVVVLAHRQIASGKKCLQFIDQLQLVLDRQLDVDALDAVRVLAHAVQRDHHVFVDLEGIGVAGNGGRAGPVEPEFLARLGADGHEAFAHAGVGNADHFGGGQCHRVLVVAHDVAEQRHLGQHAALGLGGVADRAQVALVQVLQTGQAQSGKLRALGGQAVQVILDFHDRRNRIAGLAEELEAHGARELRHLVQDPAAGRDQAVRALFLDARQAGQEFVGHVLAQAFLAEGAAGDFQDLGLERRAFGLAACGRVGPLELETGQRRIVDFRQVVVEPRDVEPVAVRVHHAPRGQVVERRAPQHGLLAACVHGDIAADARRVRRGGIDRKHEARFLGRFRHFIGDHAGARVDGRVFLLQARQHLHFHRAHVEQFFRVDHGRHGRQGNRAARVAGAAAARDDGQSQLDTAFDQAGHLLFGVGREHDKRVLDAPVGGVGHVRHALHAVETDIVLFRVAAQHLVGALAQVVDLLEFLAEVGHGLAGRTQQLGHVGAALARGLVVAALVHRQAPLVHLGQAVMQRGDQFLAPLGVVQHIVLQVRIAAHRPDVAQHFVQHASRAAGLARAAQRIQQRPRLLPQQPDDDLAIGKRRVVVWDFPQAGGLRSVGRFRQQSLDLCRGIHIAIGLVS</sequence>
<evidence type="ECO:0000256" key="1">
    <source>
        <dbReference type="SAM" id="MobiDB-lite"/>
    </source>
</evidence>
<gene>
    <name evidence="2" type="ORF">Tci_000504</name>
</gene>
<feature type="region of interest" description="Disordered" evidence="1">
    <location>
        <begin position="337"/>
        <end position="364"/>
    </location>
</feature>
<feature type="region of interest" description="Disordered" evidence="1">
    <location>
        <begin position="1"/>
        <end position="34"/>
    </location>
</feature>
<feature type="compositionally biased region" description="Basic residues" evidence="1">
    <location>
        <begin position="1387"/>
        <end position="1399"/>
    </location>
</feature>
<feature type="compositionally biased region" description="Basic residues" evidence="1">
    <location>
        <begin position="1065"/>
        <end position="1075"/>
    </location>
</feature>